<gene>
    <name evidence="2" type="ORF">ASEP1449_LOCUS12661</name>
    <name evidence="3" type="ORF">ASEP1449_LOCUS12662</name>
</gene>
<accession>A0A6T7IQI2</accession>
<evidence type="ECO:0000313" key="2">
    <source>
        <dbReference type="EMBL" id="CAD9820828.1"/>
    </source>
</evidence>
<name>A0A6T7IQI2_9STRA</name>
<evidence type="ECO:0000313" key="3">
    <source>
        <dbReference type="EMBL" id="CAD9820829.1"/>
    </source>
</evidence>
<protein>
    <submittedName>
        <fullName evidence="3">Uncharacterized protein</fullName>
    </submittedName>
</protein>
<proteinExistence type="predicted"/>
<organism evidence="3">
    <name type="scientific">Attheya septentrionalis</name>
    <dbReference type="NCBI Taxonomy" id="420275"/>
    <lineage>
        <taxon>Eukaryota</taxon>
        <taxon>Sar</taxon>
        <taxon>Stramenopiles</taxon>
        <taxon>Ochrophyta</taxon>
        <taxon>Bacillariophyta</taxon>
        <taxon>Coscinodiscophyceae</taxon>
        <taxon>Chaetocerotophycidae</taxon>
        <taxon>Chaetocerotales</taxon>
        <taxon>Attheyaceae</taxon>
        <taxon>Attheya</taxon>
    </lineage>
</organism>
<dbReference type="AlphaFoldDB" id="A0A6T7IQI2"/>
<feature type="region of interest" description="Disordered" evidence="1">
    <location>
        <begin position="114"/>
        <end position="135"/>
    </location>
</feature>
<dbReference type="EMBL" id="HBHQ01018876">
    <property type="protein sequence ID" value="CAD9820829.1"/>
    <property type="molecule type" value="Transcribed_RNA"/>
</dbReference>
<evidence type="ECO:0000256" key="1">
    <source>
        <dbReference type="SAM" id="MobiDB-lite"/>
    </source>
</evidence>
<dbReference type="EMBL" id="HBHQ01018875">
    <property type="protein sequence ID" value="CAD9820828.1"/>
    <property type="molecule type" value="Transcribed_RNA"/>
</dbReference>
<sequence>MKRIKTISYFHTFLQLSHVFSWMIPWGCSEASFIGSTSRIQSLALYSARSLRSSLQNNEFMGLNDDGDFLLYGINAEDPTSDKDTSDISDIQMIPGIEALSLLGINSSYNDSPSTVTKTVPPPFPTASTDHTTTRNDDFISPDEEQIISDVEVWLLNIIPSLCLKDSKAYARELFYIGFDPACVTQCELQLDDLHFMKLLHQRYFYNEVTGKDHPWDP</sequence>
<reference evidence="3" key="1">
    <citation type="submission" date="2021-01" db="EMBL/GenBank/DDBJ databases">
        <authorList>
            <person name="Corre E."/>
            <person name="Pelletier E."/>
            <person name="Niang G."/>
            <person name="Scheremetjew M."/>
            <person name="Finn R."/>
            <person name="Kale V."/>
            <person name="Holt S."/>
            <person name="Cochrane G."/>
            <person name="Meng A."/>
            <person name="Brown T."/>
            <person name="Cohen L."/>
        </authorList>
    </citation>
    <scope>NUCLEOTIDE SEQUENCE</scope>
    <source>
        <strain evidence="3">CCMP2084</strain>
    </source>
</reference>